<dbReference type="SUPFAM" id="SSF102114">
    <property type="entry name" value="Radical SAM enzymes"/>
    <property type="match status" value="1"/>
</dbReference>
<dbReference type="GO" id="GO:0046872">
    <property type="term" value="F:metal ion binding"/>
    <property type="evidence" value="ECO:0007669"/>
    <property type="project" value="UniProtKB-KW"/>
</dbReference>
<dbReference type="GO" id="GO:0051536">
    <property type="term" value="F:iron-sulfur cluster binding"/>
    <property type="evidence" value="ECO:0007669"/>
    <property type="project" value="UniProtKB-KW"/>
</dbReference>
<dbReference type="PANTHER" id="PTHR43432">
    <property type="entry name" value="SLR0285 PROTEIN"/>
    <property type="match status" value="1"/>
</dbReference>
<evidence type="ECO:0000256" key="2">
    <source>
        <dbReference type="ARBA" id="ARBA00023004"/>
    </source>
</evidence>
<dbReference type="AlphaFoldDB" id="A0A2N7PII9"/>
<accession>A0A2N7PII9</accession>
<keyword evidence="2" id="KW-0408">Iron</keyword>
<name>A0A2N7PII9_9BACT</name>
<proteinExistence type="predicted"/>
<gene>
    <name evidence="5" type="ORF">C0197_05745</name>
</gene>
<dbReference type="Gene3D" id="3.80.30.30">
    <property type="match status" value="1"/>
</dbReference>
<dbReference type="Pfam" id="PF04055">
    <property type="entry name" value="Radical_SAM"/>
    <property type="match status" value="1"/>
</dbReference>
<sequence length="285" mass="33184">MPYLQPFDPWGSKLCTCPPKWSLNPYTGCGHRCLYCYASSFIPRFYEPRPKKDFLRKIERELEKLPENSIISLSNSSDPYQPLEEKFRLTREFIIRLTSKKVKLLIITKSDLILRDLDILSKLEVVIALTLTSKSLSKILEPGAPSYEKRLNALKEIKKRGFKTVVRIDPLIPEINLEEAKEVLYESLPYADHFVLSTYKAKADSLERLCKAFKERELLLKRLYLKEGIFVRGSRYLPLEIRRKILLPFIEVIEKTGKSYALCREGLKEYATKKGFCDGSFLLFK</sequence>
<dbReference type="SMART" id="SM00729">
    <property type="entry name" value="Elp3"/>
    <property type="match status" value="1"/>
</dbReference>
<dbReference type="GO" id="GO:0003824">
    <property type="term" value="F:catalytic activity"/>
    <property type="evidence" value="ECO:0007669"/>
    <property type="project" value="InterPro"/>
</dbReference>
<comment type="caution">
    <text evidence="5">The sequence shown here is derived from an EMBL/GenBank/DDBJ whole genome shotgun (WGS) entry which is preliminary data.</text>
</comment>
<evidence type="ECO:0000313" key="6">
    <source>
        <dbReference type="Proteomes" id="UP000235731"/>
    </source>
</evidence>
<dbReference type="SFLD" id="SFLDG01084">
    <property type="entry name" value="Uncharacterised_Radical_SAM_Su"/>
    <property type="match status" value="1"/>
</dbReference>
<organism evidence="5 6">
    <name type="scientific">Caldimicrobium thiodismutans</name>
    <dbReference type="NCBI Taxonomy" id="1653476"/>
    <lineage>
        <taxon>Bacteria</taxon>
        <taxon>Pseudomonadati</taxon>
        <taxon>Thermodesulfobacteriota</taxon>
        <taxon>Thermodesulfobacteria</taxon>
        <taxon>Thermodesulfobacteriales</taxon>
        <taxon>Thermodesulfobacteriaceae</taxon>
        <taxon>Caldimicrobium</taxon>
    </lineage>
</organism>
<evidence type="ECO:0000256" key="3">
    <source>
        <dbReference type="ARBA" id="ARBA00023014"/>
    </source>
</evidence>
<evidence type="ECO:0000256" key="1">
    <source>
        <dbReference type="ARBA" id="ARBA00022723"/>
    </source>
</evidence>
<dbReference type="EMBL" id="PNIE01000084">
    <property type="protein sequence ID" value="PMP61423.1"/>
    <property type="molecule type" value="Genomic_DNA"/>
</dbReference>
<dbReference type="Proteomes" id="UP000235731">
    <property type="component" value="Unassembled WGS sequence"/>
</dbReference>
<dbReference type="InterPro" id="IPR058240">
    <property type="entry name" value="rSAM_sf"/>
</dbReference>
<dbReference type="InterPro" id="IPR040086">
    <property type="entry name" value="MJ0683-like"/>
</dbReference>
<protein>
    <submittedName>
        <fullName evidence="5">Radical SAM protein</fullName>
    </submittedName>
</protein>
<dbReference type="InterPro" id="IPR007197">
    <property type="entry name" value="rSAM"/>
</dbReference>
<reference evidence="5 6" key="1">
    <citation type="submission" date="2018-01" db="EMBL/GenBank/DDBJ databases">
        <title>Metagenomic assembled genomes from two thermal pools in the Uzon Caldera, Kamchatka, Russia.</title>
        <authorList>
            <person name="Wilkins L."/>
            <person name="Ettinger C."/>
        </authorList>
    </citation>
    <scope>NUCLEOTIDE SEQUENCE [LARGE SCALE GENOMIC DNA]</scope>
    <source>
        <strain evidence="5">ZAV-15</strain>
    </source>
</reference>
<evidence type="ECO:0000259" key="4">
    <source>
        <dbReference type="PROSITE" id="PS51918"/>
    </source>
</evidence>
<dbReference type="InterPro" id="IPR006638">
    <property type="entry name" value="Elp3/MiaA/NifB-like_rSAM"/>
</dbReference>
<dbReference type="PANTHER" id="PTHR43432:SF3">
    <property type="entry name" value="SLR0285 PROTEIN"/>
    <property type="match status" value="1"/>
</dbReference>
<dbReference type="SFLD" id="SFLDS00029">
    <property type="entry name" value="Radical_SAM"/>
    <property type="match status" value="1"/>
</dbReference>
<evidence type="ECO:0000313" key="5">
    <source>
        <dbReference type="EMBL" id="PMP61423.1"/>
    </source>
</evidence>
<keyword evidence="1" id="KW-0479">Metal-binding</keyword>
<dbReference type="CDD" id="cd01335">
    <property type="entry name" value="Radical_SAM"/>
    <property type="match status" value="1"/>
</dbReference>
<dbReference type="PROSITE" id="PS51918">
    <property type="entry name" value="RADICAL_SAM"/>
    <property type="match status" value="1"/>
</dbReference>
<feature type="domain" description="Radical SAM core" evidence="4">
    <location>
        <begin position="15"/>
        <end position="240"/>
    </location>
</feature>
<keyword evidence="3" id="KW-0411">Iron-sulfur</keyword>